<protein>
    <submittedName>
        <fullName evidence="2">DUF4192 domain-containing protein</fullName>
    </submittedName>
</protein>
<sequence>MPAPRRRPAPRRASRASRAAVPPAPRPRRREPESVLRGRAEEFAAALPELLGFPPVESLVLLFLGGDGRPDRRMSLTLRLDLPPAEHDREVAHQVVARAAALRPAGALLFVVTEDPDVQVDVVAPDPWRDTPPRVDSAERPTVPDLPRRPLVHAVIEELSAHGTQTVDAVLVRDGRWWSYPDVAPATGAGAGTALDPAASRLTGIAALLGEVVDPDRDAVVARAWPTRPTSAELTLLCRRADAQLDVRIARGATLDELTDEGWAVVSEAVGAHIPGARTPMTDADLARVGVALTLVTVRDRALSLCAGDDDDLLAAAEALWTELNDRLPEELAPVPAMLLGLSAWLRGAGVLAVAALERSRHCGHDAMAELLLQAVAANTEPAVLRALLADPEDPPVVQVSGGSRPSPPRPGTPAGWPGWPRPR</sequence>
<name>A0ABU8DVH7_9ACTN</name>
<dbReference type="Proteomes" id="UP001361570">
    <property type="component" value="Unassembled WGS sequence"/>
</dbReference>
<gene>
    <name evidence="2" type="ORF">TEK04_13110</name>
</gene>
<reference evidence="2 3" key="1">
    <citation type="submission" date="2024-03" db="EMBL/GenBank/DDBJ databases">
        <title>Draft genome sequence of Klenkia sp. LSe6-5.</title>
        <authorList>
            <person name="Duangmal K."/>
            <person name="Chantavorakit T."/>
        </authorList>
    </citation>
    <scope>NUCLEOTIDE SEQUENCE [LARGE SCALE GENOMIC DNA]</scope>
    <source>
        <strain evidence="2 3">LSe6-5</strain>
    </source>
</reference>
<feature type="region of interest" description="Disordered" evidence="1">
    <location>
        <begin position="394"/>
        <end position="424"/>
    </location>
</feature>
<feature type="compositionally biased region" description="Low complexity" evidence="1">
    <location>
        <begin position="396"/>
        <end position="405"/>
    </location>
</feature>
<dbReference type="EMBL" id="JBAPLU010000012">
    <property type="protein sequence ID" value="MEI4272663.1"/>
    <property type="molecule type" value="Genomic_DNA"/>
</dbReference>
<dbReference type="InterPro" id="IPR025447">
    <property type="entry name" value="DUF4192"/>
</dbReference>
<proteinExistence type="predicted"/>
<evidence type="ECO:0000256" key="1">
    <source>
        <dbReference type="SAM" id="MobiDB-lite"/>
    </source>
</evidence>
<feature type="compositionally biased region" description="Low complexity" evidence="1">
    <location>
        <begin position="413"/>
        <end position="424"/>
    </location>
</feature>
<organism evidence="2 3">
    <name type="scientific">Klenkia sesuvii</name>
    <dbReference type="NCBI Taxonomy" id="3103137"/>
    <lineage>
        <taxon>Bacteria</taxon>
        <taxon>Bacillati</taxon>
        <taxon>Actinomycetota</taxon>
        <taxon>Actinomycetes</taxon>
        <taxon>Geodermatophilales</taxon>
        <taxon>Geodermatophilaceae</taxon>
        <taxon>Klenkia</taxon>
    </lineage>
</organism>
<feature type="region of interest" description="Disordered" evidence="1">
    <location>
        <begin position="1"/>
        <end position="35"/>
    </location>
</feature>
<comment type="caution">
    <text evidence="2">The sequence shown here is derived from an EMBL/GenBank/DDBJ whole genome shotgun (WGS) entry which is preliminary data.</text>
</comment>
<dbReference type="RefSeq" id="WP_336404792.1">
    <property type="nucleotide sequence ID" value="NZ_JBAPLU010000012.1"/>
</dbReference>
<dbReference type="Pfam" id="PF13830">
    <property type="entry name" value="DUF4192"/>
    <property type="match status" value="1"/>
</dbReference>
<evidence type="ECO:0000313" key="3">
    <source>
        <dbReference type="Proteomes" id="UP001361570"/>
    </source>
</evidence>
<keyword evidence="3" id="KW-1185">Reference proteome</keyword>
<evidence type="ECO:0000313" key="2">
    <source>
        <dbReference type="EMBL" id="MEI4272663.1"/>
    </source>
</evidence>
<accession>A0ABU8DVH7</accession>
<feature type="compositionally biased region" description="Basic residues" evidence="1">
    <location>
        <begin position="1"/>
        <end position="15"/>
    </location>
</feature>